<dbReference type="EMBL" id="QZJW01000050">
    <property type="protein sequence ID" value="RJO60248.1"/>
    <property type="molecule type" value="Genomic_DNA"/>
</dbReference>
<keyword evidence="3" id="KW-0411">Iron-sulfur</keyword>
<name>A0A419DAZ5_9BACT</name>
<evidence type="ECO:0000313" key="6">
    <source>
        <dbReference type="Proteomes" id="UP000285655"/>
    </source>
</evidence>
<reference evidence="5 6" key="1">
    <citation type="journal article" date="2017" name="ISME J.">
        <title>Energy and carbon metabolisms in a deep terrestrial subsurface fluid microbial community.</title>
        <authorList>
            <person name="Momper L."/>
            <person name="Jungbluth S.P."/>
            <person name="Lee M.D."/>
            <person name="Amend J.P."/>
        </authorList>
    </citation>
    <scope>NUCLEOTIDE SEQUENCE [LARGE SCALE GENOMIC DNA]</scope>
    <source>
        <strain evidence="5">SURF_29</strain>
    </source>
</reference>
<dbReference type="SFLD" id="SFLDS00029">
    <property type="entry name" value="Radical_SAM"/>
    <property type="match status" value="1"/>
</dbReference>
<dbReference type="InterPro" id="IPR040086">
    <property type="entry name" value="MJ0683-like"/>
</dbReference>
<dbReference type="GO" id="GO:0003824">
    <property type="term" value="F:catalytic activity"/>
    <property type="evidence" value="ECO:0007669"/>
    <property type="project" value="InterPro"/>
</dbReference>
<evidence type="ECO:0000256" key="1">
    <source>
        <dbReference type="ARBA" id="ARBA00022723"/>
    </source>
</evidence>
<dbReference type="Proteomes" id="UP000285655">
    <property type="component" value="Unassembled WGS sequence"/>
</dbReference>
<dbReference type="CDD" id="cd01335">
    <property type="entry name" value="Radical_SAM"/>
    <property type="match status" value="1"/>
</dbReference>
<dbReference type="GO" id="GO:0046872">
    <property type="term" value="F:metal ion binding"/>
    <property type="evidence" value="ECO:0007669"/>
    <property type="project" value="UniProtKB-KW"/>
</dbReference>
<feature type="domain" description="Radical SAM core" evidence="4">
    <location>
        <begin position="15"/>
        <end position="267"/>
    </location>
</feature>
<dbReference type="PANTHER" id="PTHR43432:SF6">
    <property type="entry name" value="RADICAL SAM CORE DOMAIN-CONTAINING PROTEIN"/>
    <property type="match status" value="1"/>
</dbReference>
<dbReference type="SUPFAM" id="SSF102114">
    <property type="entry name" value="Radical SAM enzymes"/>
    <property type="match status" value="1"/>
</dbReference>
<dbReference type="Gene3D" id="3.80.30.30">
    <property type="match status" value="1"/>
</dbReference>
<evidence type="ECO:0000256" key="3">
    <source>
        <dbReference type="ARBA" id="ARBA00023014"/>
    </source>
</evidence>
<dbReference type="Pfam" id="PF04055">
    <property type="entry name" value="Radical_SAM"/>
    <property type="match status" value="1"/>
</dbReference>
<dbReference type="SFLD" id="SFLDG01084">
    <property type="entry name" value="Uncharacterised_Radical_SAM_Su"/>
    <property type="match status" value="1"/>
</dbReference>
<dbReference type="GO" id="GO:0051536">
    <property type="term" value="F:iron-sulfur cluster binding"/>
    <property type="evidence" value="ECO:0007669"/>
    <property type="project" value="UniProtKB-KW"/>
</dbReference>
<dbReference type="AlphaFoldDB" id="A0A419DAZ5"/>
<gene>
    <name evidence="5" type="ORF">C4544_05760</name>
</gene>
<accession>A0A419DAZ5</accession>
<organism evidence="5 6">
    <name type="scientific">candidate division WS5 bacterium</name>
    <dbReference type="NCBI Taxonomy" id="2093353"/>
    <lineage>
        <taxon>Bacteria</taxon>
        <taxon>candidate division WS5</taxon>
    </lineage>
</organism>
<dbReference type="InterPro" id="IPR058240">
    <property type="entry name" value="rSAM_sf"/>
</dbReference>
<protein>
    <submittedName>
        <fullName evidence="5">Radical SAM protein</fullName>
    </submittedName>
</protein>
<comment type="caution">
    <text evidence="5">The sequence shown here is derived from an EMBL/GenBank/DDBJ whole genome shotgun (WGS) entry which is preliminary data.</text>
</comment>
<keyword evidence="1" id="KW-0479">Metal-binding</keyword>
<evidence type="ECO:0000259" key="4">
    <source>
        <dbReference type="PROSITE" id="PS51918"/>
    </source>
</evidence>
<evidence type="ECO:0000313" key="5">
    <source>
        <dbReference type="EMBL" id="RJO60248.1"/>
    </source>
</evidence>
<keyword evidence="2" id="KW-0408">Iron</keyword>
<evidence type="ECO:0000256" key="2">
    <source>
        <dbReference type="ARBA" id="ARBA00023004"/>
    </source>
</evidence>
<proteinExistence type="predicted"/>
<dbReference type="InterPro" id="IPR007197">
    <property type="entry name" value="rSAM"/>
</dbReference>
<sequence>MKIIETEAKNLLTKTGIPGADWVINQYVGCQFGCLYCYAKFMCRFKPREYGKWGTWVEAKANAVHLIKDKEISGRVFMSSVSDPYQPIERKLELTREILKSLDKNAELSILTKSDLVTRDIDILKQFKNVEVGLTINTFSTSPSVIPAEAGIQKPIASKSIFEPYSPPSERRIEALKKLHGSGIKTYAFISPIIPGLIPLACHPECSEAESKDLLKTSEEKGFLRLPLGAVGRNDKKLTDLESLIQECKPYADYFIFELINVRGAGREFLRILQEKYPESYEIVTDKKQFNQFIDEVREIIKKSGVRSEGLHIHGK</sequence>
<dbReference type="PROSITE" id="PS51918">
    <property type="entry name" value="RADICAL_SAM"/>
    <property type="match status" value="1"/>
</dbReference>
<dbReference type="PANTHER" id="PTHR43432">
    <property type="entry name" value="SLR0285 PROTEIN"/>
    <property type="match status" value="1"/>
</dbReference>